<evidence type="ECO:0000256" key="6">
    <source>
        <dbReference type="ARBA" id="ARBA00022989"/>
    </source>
</evidence>
<comment type="caution">
    <text evidence="11">The sequence shown here is derived from an EMBL/GenBank/DDBJ whole genome shotgun (WGS) entry which is preliminary data.</text>
</comment>
<sequence>MTALRSLEPFSARVRNLWAYRYFVASSVRNELVASLTRSRLGIFWLFAQPLSLVIIYALILSNVLSAKLPGVEGQYAYAIYLTSGILAWTLFSDGVSRGTTLFIDSADLMKKLSFPRVALPAVMLGTMIVQNFLFLLVALGVFLLLGHTFSLAMLWVPVLMILFGGFGAGIGLVCGAINVFVRDVGQLIPILLQFAFWFTPIVYPITIIPASYQGLYDLNIMYWFVSAYHDTIVYGRVPDANQFLVMAVACLVAVLAAGFLFRRASPEMVDVL</sequence>
<feature type="transmembrane region" description="Helical" evidence="9">
    <location>
        <begin position="76"/>
        <end position="92"/>
    </location>
</feature>
<evidence type="ECO:0000259" key="10">
    <source>
        <dbReference type="PROSITE" id="PS51012"/>
    </source>
</evidence>
<accession>A0ABV3T907</accession>
<feature type="transmembrane region" description="Helical" evidence="9">
    <location>
        <begin position="244"/>
        <end position="262"/>
    </location>
</feature>
<comment type="subcellular location">
    <subcellularLocation>
        <location evidence="9">Cell inner membrane</location>
        <topology evidence="9">Multi-pass membrane protein</topology>
    </subcellularLocation>
    <subcellularLocation>
        <location evidence="1">Cell membrane</location>
        <topology evidence="1">Multi-pass membrane protein</topology>
    </subcellularLocation>
</comment>
<feature type="domain" description="ABC transmembrane type-2" evidence="10">
    <location>
        <begin position="41"/>
        <end position="265"/>
    </location>
</feature>
<dbReference type="PROSITE" id="PS51012">
    <property type="entry name" value="ABC_TM2"/>
    <property type="match status" value="1"/>
</dbReference>
<keyword evidence="5 9" id="KW-0812">Transmembrane</keyword>
<evidence type="ECO:0000256" key="3">
    <source>
        <dbReference type="ARBA" id="ARBA00022448"/>
    </source>
</evidence>
<evidence type="ECO:0000256" key="2">
    <source>
        <dbReference type="ARBA" id="ARBA00007783"/>
    </source>
</evidence>
<dbReference type="PANTHER" id="PTHR30413">
    <property type="entry name" value="INNER MEMBRANE TRANSPORT PERMEASE"/>
    <property type="match status" value="1"/>
</dbReference>
<evidence type="ECO:0000313" key="11">
    <source>
        <dbReference type="EMBL" id="MEX0431675.1"/>
    </source>
</evidence>
<keyword evidence="7" id="KW-0762">Sugar transport</keyword>
<dbReference type="EMBL" id="JBAKFF010000001">
    <property type="protein sequence ID" value="MEX0431675.1"/>
    <property type="molecule type" value="Genomic_DNA"/>
</dbReference>
<feature type="transmembrane region" description="Helical" evidence="9">
    <location>
        <begin position="118"/>
        <end position="146"/>
    </location>
</feature>
<keyword evidence="6 9" id="KW-1133">Transmembrane helix</keyword>
<keyword evidence="4 9" id="KW-1003">Cell membrane</keyword>
<keyword evidence="12" id="KW-1185">Reference proteome</keyword>
<feature type="transmembrane region" description="Helical" evidence="9">
    <location>
        <begin position="153"/>
        <end position="182"/>
    </location>
</feature>
<evidence type="ECO:0000256" key="7">
    <source>
        <dbReference type="ARBA" id="ARBA00023047"/>
    </source>
</evidence>
<evidence type="ECO:0000256" key="4">
    <source>
        <dbReference type="ARBA" id="ARBA00022475"/>
    </source>
</evidence>
<evidence type="ECO:0000256" key="1">
    <source>
        <dbReference type="ARBA" id="ARBA00004651"/>
    </source>
</evidence>
<keyword evidence="3 9" id="KW-0813">Transport</keyword>
<protein>
    <recommendedName>
        <fullName evidence="9">Transport permease protein</fullName>
    </recommendedName>
</protein>
<evidence type="ECO:0000256" key="5">
    <source>
        <dbReference type="ARBA" id="ARBA00022692"/>
    </source>
</evidence>
<evidence type="ECO:0000313" key="12">
    <source>
        <dbReference type="Proteomes" id="UP001556637"/>
    </source>
</evidence>
<dbReference type="InterPro" id="IPR013525">
    <property type="entry name" value="ABC2_TM"/>
</dbReference>
<organism evidence="11 12">
    <name type="scientific">Spiribacter insolitus</name>
    <dbReference type="NCBI Taxonomy" id="3122417"/>
    <lineage>
        <taxon>Bacteria</taxon>
        <taxon>Pseudomonadati</taxon>
        <taxon>Pseudomonadota</taxon>
        <taxon>Gammaproteobacteria</taxon>
        <taxon>Chromatiales</taxon>
        <taxon>Ectothiorhodospiraceae</taxon>
        <taxon>Spiribacter</taxon>
    </lineage>
</organism>
<feature type="transmembrane region" description="Helical" evidence="9">
    <location>
        <begin position="188"/>
        <end position="209"/>
    </location>
</feature>
<dbReference type="PANTHER" id="PTHR30413:SF10">
    <property type="entry name" value="CAPSULE POLYSACCHARIDE EXPORT INNER-MEMBRANE PROTEIN CTRC"/>
    <property type="match status" value="1"/>
</dbReference>
<keyword evidence="7" id="KW-0625">Polysaccharide transport</keyword>
<dbReference type="InterPro" id="IPR047817">
    <property type="entry name" value="ABC2_TM_bact-type"/>
</dbReference>
<dbReference type="Pfam" id="PF01061">
    <property type="entry name" value="ABC2_membrane"/>
    <property type="match status" value="1"/>
</dbReference>
<evidence type="ECO:0000256" key="8">
    <source>
        <dbReference type="ARBA" id="ARBA00023136"/>
    </source>
</evidence>
<name>A0ABV3T907_9GAMM</name>
<dbReference type="RefSeq" id="WP_367984493.1">
    <property type="nucleotide sequence ID" value="NZ_JBAKFF010000001.1"/>
</dbReference>
<dbReference type="Proteomes" id="UP001556637">
    <property type="component" value="Unassembled WGS sequence"/>
</dbReference>
<reference evidence="11 12" key="1">
    <citation type="submission" date="2024-02" db="EMBL/GenBank/DDBJ databases">
        <title>New especies of Spiribacter isolated from saline water.</title>
        <authorList>
            <person name="Leon M.J."/>
            <person name="De La Haba R."/>
            <person name="Sanchez-Porro C."/>
            <person name="Ventosa A."/>
        </authorList>
    </citation>
    <scope>NUCLEOTIDE SEQUENCE [LARGE SCALE GENOMIC DNA]</scope>
    <source>
        <strain evidence="12">ag22IC4-189</strain>
    </source>
</reference>
<feature type="transmembrane region" description="Helical" evidence="9">
    <location>
        <begin position="43"/>
        <end position="64"/>
    </location>
</feature>
<evidence type="ECO:0000256" key="9">
    <source>
        <dbReference type="RuleBase" id="RU361157"/>
    </source>
</evidence>
<proteinExistence type="inferred from homology"/>
<keyword evidence="8 9" id="KW-0472">Membrane</keyword>
<gene>
    <name evidence="11" type="ORF">V6X30_09715</name>
</gene>
<comment type="similarity">
    <text evidence="2 9">Belongs to the ABC-2 integral membrane protein family.</text>
</comment>